<gene>
    <name evidence="1" type="ORF">Dcae01_02500</name>
</gene>
<evidence type="ECO:0000313" key="1">
    <source>
        <dbReference type="EMBL" id="GAA5440971.1"/>
    </source>
</evidence>
<proteinExistence type="predicted"/>
<sequence>MPPQQGRLHLRAALHAHETWIAACHGPTCRESLVALHRPPRPVMGALEPWRAYLRGGGPAGSAGLSFQPPVPVVGWVPGMGAQISQVL</sequence>
<dbReference type="Proteomes" id="UP001423409">
    <property type="component" value="Unassembled WGS sequence"/>
</dbReference>
<reference evidence="1 2" key="1">
    <citation type="submission" date="2024-02" db="EMBL/GenBank/DDBJ databases">
        <title>Deinococcus caeni NBRC 101312.</title>
        <authorList>
            <person name="Ichikawa N."/>
            <person name="Katano-Makiyama Y."/>
            <person name="Hidaka K."/>
        </authorList>
    </citation>
    <scope>NUCLEOTIDE SEQUENCE [LARGE SCALE GENOMIC DNA]</scope>
    <source>
        <strain evidence="1 2">NBRC 101312</strain>
    </source>
</reference>
<keyword evidence="2" id="KW-1185">Reference proteome</keyword>
<dbReference type="RefSeq" id="WP_380063786.1">
    <property type="nucleotide sequence ID" value="NZ_JBHSWQ010000001.1"/>
</dbReference>
<comment type="caution">
    <text evidence="1">The sequence shown here is derived from an EMBL/GenBank/DDBJ whole genome shotgun (WGS) entry which is preliminary data.</text>
</comment>
<evidence type="ECO:0000313" key="2">
    <source>
        <dbReference type="Proteomes" id="UP001423409"/>
    </source>
</evidence>
<name>A0ABP9UJK0_9DEIO</name>
<protein>
    <submittedName>
        <fullName evidence="1">Uncharacterized protein</fullName>
    </submittedName>
</protein>
<dbReference type="EMBL" id="BAABQU010000032">
    <property type="protein sequence ID" value="GAA5440971.1"/>
    <property type="molecule type" value="Genomic_DNA"/>
</dbReference>
<organism evidence="1 2">
    <name type="scientific">Deinococcus caeni</name>
    <dbReference type="NCBI Taxonomy" id="569127"/>
    <lineage>
        <taxon>Bacteria</taxon>
        <taxon>Thermotogati</taxon>
        <taxon>Deinococcota</taxon>
        <taxon>Deinococci</taxon>
        <taxon>Deinococcales</taxon>
        <taxon>Deinococcaceae</taxon>
        <taxon>Deinococcus</taxon>
    </lineage>
</organism>
<accession>A0ABP9UJK0</accession>